<gene>
    <name evidence="1" type="ORF">Patl1_21015</name>
</gene>
<name>A0ACC1BNL0_9ROSI</name>
<evidence type="ECO:0000313" key="2">
    <source>
        <dbReference type="Proteomes" id="UP001164250"/>
    </source>
</evidence>
<organism evidence="1 2">
    <name type="scientific">Pistacia atlantica</name>
    <dbReference type="NCBI Taxonomy" id="434234"/>
    <lineage>
        <taxon>Eukaryota</taxon>
        <taxon>Viridiplantae</taxon>
        <taxon>Streptophyta</taxon>
        <taxon>Embryophyta</taxon>
        <taxon>Tracheophyta</taxon>
        <taxon>Spermatophyta</taxon>
        <taxon>Magnoliopsida</taxon>
        <taxon>eudicotyledons</taxon>
        <taxon>Gunneridae</taxon>
        <taxon>Pentapetalae</taxon>
        <taxon>rosids</taxon>
        <taxon>malvids</taxon>
        <taxon>Sapindales</taxon>
        <taxon>Anacardiaceae</taxon>
        <taxon>Pistacia</taxon>
    </lineage>
</organism>
<protein>
    <submittedName>
        <fullName evidence="1">Uncharacterized protein</fullName>
    </submittedName>
</protein>
<keyword evidence="2" id="KW-1185">Reference proteome</keyword>
<reference evidence="2" key="1">
    <citation type="journal article" date="2023" name="G3 (Bethesda)">
        <title>Genome assembly and association tests identify interacting loci associated with vigor, precocity, and sex in interspecific pistachio rootstocks.</title>
        <authorList>
            <person name="Palmer W."/>
            <person name="Jacygrad E."/>
            <person name="Sagayaradj S."/>
            <person name="Cavanaugh K."/>
            <person name="Han R."/>
            <person name="Bertier L."/>
            <person name="Beede B."/>
            <person name="Kafkas S."/>
            <person name="Golino D."/>
            <person name="Preece J."/>
            <person name="Michelmore R."/>
        </authorList>
    </citation>
    <scope>NUCLEOTIDE SEQUENCE [LARGE SCALE GENOMIC DNA]</scope>
</reference>
<dbReference type="Proteomes" id="UP001164250">
    <property type="component" value="Chromosome 4"/>
</dbReference>
<comment type="caution">
    <text evidence="1">The sequence shown here is derived from an EMBL/GenBank/DDBJ whole genome shotgun (WGS) entry which is preliminary data.</text>
</comment>
<sequence length="99" mass="10648">MLGATPLFVLLAVINAKMLKLSVDHLVLYMEHLGNNLCYIIVSIFWVTIAAPITTSYAHLAECSYLALIQRAKALPPPPPPPPPAPPPEIPLNIEPGGT</sequence>
<evidence type="ECO:0000313" key="1">
    <source>
        <dbReference type="EMBL" id="KAJ0100397.1"/>
    </source>
</evidence>
<accession>A0ACC1BNL0</accession>
<dbReference type="EMBL" id="CM047900">
    <property type="protein sequence ID" value="KAJ0100397.1"/>
    <property type="molecule type" value="Genomic_DNA"/>
</dbReference>
<proteinExistence type="predicted"/>